<gene>
    <name evidence="3" type="ORF">SELMODRAFT_418906</name>
</gene>
<dbReference type="KEGG" id="smo:SELMODRAFT_418906"/>
<dbReference type="InterPro" id="IPR050387">
    <property type="entry name" value="Hedgehog_Signaling"/>
</dbReference>
<dbReference type="Gene3D" id="2.170.16.10">
    <property type="entry name" value="Hedgehog/Intein (Hint) domain"/>
    <property type="match status" value="1"/>
</dbReference>
<dbReference type="PANTHER" id="PTHR11889:SF31">
    <property type="entry name" value="PROTEIN HEDGEHOG"/>
    <property type="match status" value="1"/>
</dbReference>
<feature type="domain" description="Hedgehog protein Hint" evidence="2">
    <location>
        <begin position="69"/>
        <end position="169"/>
    </location>
</feature>
<dbReference type="InterPro" id="IPR036844">
    <property type="entry name" value="Hint_dom_sf"/>
</dbReference>
<protein>
    <recommendedName>
        <fullName evidence="2">Hedgehog protein Hint domain-containing protein</fullName>
    </recommendedName>
</protein>
<dbReference type="Gramene" id="EFJ19703">
    <property type="protein sequence ID" value="EFJ19703"/>
    <property type="gene ID" value="SELMODRAFT_418906"/>
</dbReference>
<dbReference type="SUPFAM" id="SSF51294">
    <property type="entry name" value="Hedgehog/intein (Hint) domain"/>
    <property type="match status" value="1"/>
</dbReference>
<dbReference type="CDD" id="cd00081">
    <property type="entry name" value="Hint"/>
    <property type="match status" value="1"/>
</dbReference>
<keyword evidence="4" id="KW-1185">Reference proteome</keyword>
<feature type="signal peptide" evidence="1">
    <location>
        <begin position="1"/>
        <end position="22"/>
    </location>
</feature>
<evidence type="ECO:0000313" key="4">
    <source>
        <dbReference type="Proteomes" id="UP000001514"/>
    </source>
</evidence>
<accession>D8S770</accession>
<dbReference type="Proteomes" id="UP000001514">
    <property type="component" value="Unassembled WGS sequence"/>
</dbReference>
<organism evidence="4">
    <name type="scientific">Selaginella moellendorffii</name>
    <name type="common">Spikemoss</name>
    <dbReference type="NCBI Taxonomy" id="88036"/>
    <lineage>
        <taxon>Eukaryota</taxon>
        <taxon>Viridiplantae</taxon>
        <taxon>Streptophyta</taxon>
        <taxon>Embryophyta</taxon>
        <taxon>Tracheophyta</taxon>
        <taxon>Lycopodiopsida</taxon>
        <taxon>Selaginellales</taxon>
        <taxon>Selaginellaceae</taxon>
        <taxon>Selaginella</taxon>
    </lineage>
</organism>
<dbReference type="InParanoid" id="D8S770"/>
<proteinExistence type="predicted"/>
<dbReference type="EMBL" id="GL377605">
    <property type="protein sequence ID" value="EFJ19703.1"/>
    <property type="molecule type" value="Genomic_DNA"/>
</dbReference>
<dbReference type="PANTHER" id="PTHR11889">
    <property type="entry name" value="HEDGEHOG"/>
    <property type="match status" value="1"/>
</dbReference>
<evidence type="ECO:0000259" key="2">
    <source>
        <dbReference type="Pfam" id="PF01079"/>
    </source>
</evidence>
<sequence>MASPAAVFAVISLLGLFSTVFAINIVKCNTSADCTAQGLVALTCNKVILYKLHRAKYMQYLSWFNVAVGNNSFSDIYAFGHKDLDVVSEFVQVKTKANTLELTAGHFVPVNTKGETIYKRAADLKVGDSLSTISGASPITEISKVDKLGLYNPLTLSGDILVVASVHSEWFLDSLFNALGASEYLPYAYQSLLAPVRALYNIARSTLYSTPCSTLA</sequence>
<dbReference type="GO" id="GO:0016540">
    <property type="term" value="P:protein autoprocessing"/>
    <property type="evidence" value="ECO:0007669"/>
    <property type="project" value="InterPro"/>
</dbReference>
<keyword evidence="1" id="KW-0732">Signal</keyword>
<dbReference type="InterPro" id="IPR001767">
    <property type="entry name" value="Hedgehog_Hint"/>
</dbReference>
<name>D8S770_SELML</name>
<dbReference type="eggNOG" id="ENOG502SFBT">
    <property type="taxonomic scope" value="Eukaryota"/>
</dbReference>
<evidence type="ECO:0000313" key="3">
    <source>
        <dbReference type="EMBL" id="EFJ19703.1"/>
    </source>
</evidence>
<evidence type="ECO:0000256" key="1">
    <source>
        <dbReference type="SAM" id="SignalP"/>
    </source>
</evidence>
<feature type="chain" id="PRO_5003122461" description="Hedgehog protein Hint domain-containing protein" evidence="1">
    <location>
        <begin position="23"/>
        <end position="216"/>
    </location>
</feature>
<dbReference type="Pfam" id="PF01079">
    <property type="entry name" value="Hint"/>
    <property type="match status" value="1"/>
</dbReference>
<dbReference type="AlphaFoldDB" id="D8S770"/>
<dbReference type="HOGENOM" id="CLU_1279544_0_0_1"/>
<reference evidence="3 4" key="1">
    <citation type="journal article" date="2011" name="Science">
        <title>The Selaginella genome identifies genetic changes associated with the evolution of vascular plants.</title>
        <authorList>
            <person name="Banks J.A."/>
            <person name="Nishiyama T."/>
            <person name="Hasebe M."/>
            <person name="Bowman J.L."/>
            <person name="Gribskov M."/>
            <person name="dePamphilis C."/>
            <person name="Albert V.A."/>
            <person name="Aono N."/>
            <person name="Aoyama T."/>
            <person name="Ambrose B.A."/>
            <person name="Ashton N.W."/>
            <person name="Axtell M.J."/>
            <person name="Barker E."/>
            <person name="Barker M.S."/>
            <person name="Bennetzen J.L."/>
            <person name="Bonawitz N.D."/>
            <person name="Chapple C."/>
            <person name="Cheng C."/>
            <person name="Correa L.G."/>
            <person name="Dacre M."/>
            <person name="DeBarry J."/>
            <person name="Dreyer I."/>
            <person name="Elias M."/>
            <person name="Engstrom E.M."/>
            <person name="Estelle M."/>
            <person name="Feng L."/>
            <person name="Finet C."/>
            <person name="Floyd S.K."/>
            <person name="Frommer W.B."/>
            <person name="Fujita T."/>
            <person name="Gramzow L."/>
            <person name="Gutensohn M."/>
            <person name="Harholt J."/>
            <person name="Hattori M."/>
            <person name="Heyl A."/>
            <person name="Hirai T."/>
            <person name="Hiwatashi Y."/>
            <person name="Ishikawa M."/>
            <person name="Iwata M."/>
            <person name="Karol K.G."/>
            <person name="Koehler B."/>
            <person name="Kolukisaoglu U."/>
            <person name="Kubo M."/>
            <person name="Kurata T."/>
            <person name="Lalonde S."/>
            <person name="Li K."/>
            <person name="Li Y."/>
            <person name="Litt A."/>
            <person name="Lyons E."/>
            <person name="Manning G."/>
            <person name="Maruyama T."/>
            <person name="Michael T.P."/>
            <person name="Mikami K."/>
            <person name="Miyazaki S."/>
            <person name="Morinaga S."/>
            <person name="Murata T."/>
            <person name="Mueller-Roeber B."/>
            <person name="Nelson D.R."/>
            <person name="Obara M."/>
            <person name="Oguri Y."/>
            <person name="Olmstead R.G."/>
            <person name="Onodera N."/>
            <person name="Petersen B.L."/>
            <person name="Pils B."/>
            <person name="Prigge M."/>
            <person name="Rensing S.A."/>
            <person name="Riano-Pachon D.M."/>
            <person name="Roberts A.W."/>
            <person name="Sato Y."/>
            <person name="Scheller H.V."/>
            <person name="Schulz B."/>
            <person name="Schulz C."/>
            <person name="Shakirov E.V."/>
            <person name="Shibagaki N."/>
            <person name="Shinohara N."/>
            <person name="Shippen D.E."/>
            <person name="Soerensen I."/>
            <person name="Sotooka R."/>
            <person name="Sugimoto N."/>
            <person name="Sugita M."/>
            <person name="Sumikawa N."/>
            <person name="Tanurdzic M."/>
            <person name="Theissen G."/>
            <person name="Ulvskov P."/>
            <person name="Wakazuki S."/>
            <person name="Weng J.K."/>
            <person name="Willats W.W."/>
            <person name="Wipf D."/>
            <person name="Wolf P.G."/>
            <person name="Yang L."/>
            <person name="Zimmer A.D."/>
            <person name="Zhu Q."/>
            <person name="Mitros T."/>
            <person name="Hellsten U."/>
            <person name="Loque D."/>
            <person name="Otillar R."/>
            <person name="Salamov A."/>
            <person name="Schmutz J."/>
            <person name="Shapiro H."/>
            <person name="Lindquist E."/>
            <person name="Lucas S."/>
            <person name="Rokhsar D."/>
            <person name="Grigoriev I.V."/>
        </authorList>
    </citation>
    <scope>NUCLEOTIDE SEQUENCE [LARGE SCALE GENOMIC DNA]</scope>
</reference>